<dbReference type="Proteomes" id="UP000095287">
    <property type="component" value="Unplaced"/>
</dbReference>
<evidence type="ECO:0000313" key="2">
    <source>
        <dbReference type="Proteomes" id="UP000095287"/>
    </source>
</evidence>
<feature type="transmembrane region" description="Helical" evidence="1">
    <location>
        <begin position="125"/>
        <end position="146"/>
    </location>
</feature>
<organism evidence="2 3">
    <name type="scientific">Steinernema glaseri</name>
    <dbReference type="NCBI Taxonomy" id="37863"/>
    <lineage>
        <taxon>Eukaryota</taxon>
        <taxon>Metazoa</taxon>
        <taxon>Ecdysozoa</taxon>
        <taxon>Nematoda</taxon>
        <taxon>Chromadorea</taxon>
        <taxon>Rhabditida</taxon>
        <taxon>Tylenchina</taxon>
        <taxon>Panagrolaimomorpha</taxon>
        <taxon>Strongyloidoidea</taxon>
        <taxon>Steinernematidae</taxon>
        <taxon>Steinernema</taxon>
    </lineage>
</organism>
<protein>
    <submittedName>
        <fullName evidence="3">Activin_recp domain-containing protein</fullName>
    </submittedName>
</protein>
<evidence type="ECO:0000256" key="1">
    <source>
        <dbReference type="SAM" id="Phobius"/>
    </source>
</evidence>
<dbReference type="AlphaFoldDB" id="A0A1I7YJS9"/>
<evidence type="ECO:0000313" key="3">
    <source>
        <dbReference type="WBParaSite" id="L893_g17047.t1"/>
    </source>
</evidence>
<reference evidence="3" key="1">
    <citation type="submission" date="2016-11" db="UniProtKB">
        <authorList>
            <consortium name="WormBaseParasite"/>
        </authorList>
    </citation>
    <scope>IDENTIFICATION</scope>
</reference>
<keyword evidence="2" id="KW-1185">Reference proteome</keyword>
<keyword evidence="1" id="KW-0472">Membrane</keyword>
<dbReference type="WBParaSite" id="L893_g17047.t1">
    <property type="protein sequence ID" value="L893_g17047.t1"/>
    <property type="gene ID" value="L893_g17047"/>
</dbReference>
<proteinExistence type="predicted"/>
<sequence length="201" mass="22756">MTCEGTYCSIEKTSNLTEALTSCGQEKIEEDECFVERSEPSVNDADHHLVNNFKCRCTGKLCNSLDLMKAFEGNKTTAVENKTDLVKTSMRLSSFLLENIQEEQEVLAEKLERIEKSNYSIAVQLTWICIILAVIFTFMLISIVYVRFASNRVFERLDAKITAERCSSALSFRPSPLFRISRPPCEVLPCPPPYSANFNPC</sequence>
<name>A0A1I7YJS9_9BILA</name>
<keyword evidence="1" id="KW-0812">Transmembrane</keyword>
<keyword evidence="1" id="KW-1133">Transmembrane helix</keyword>
<accession>A0A1I7YJS9</accession>